<keyword evidence="2" id="KW-0732">Signal</keyword>
<evidence type="ECO:0000256" key="2">
    <source>
        <dbReference type="SAM" id="SignalP"/>
    </source>
</evidence>
<dbReference type="AlphaFoldDB" id="A0A4Y8SA91"/>
<dbReference type="EMBL" id="SOZE01000019">
    <property type="protein sequence ID" value="TFF35792.1"/>
    <property type="molecule type" value="Genomic_DNA"/>
</dbReference>
<reference evidence="3 4" key="1">
    <citation type="journal article" date="2017" name="Int. J. Syst. Evol. Microbiol.">
        <title>Mucilaginibacterpsychrotolerans sp. nov., isolated from peatlands.</title>
        <authorList>
            <person name="Deng Y."/>
            <person name="Shen L."/>
            <person name="Xu B."/>
            <person name="Liu Y."/>
            <person name="Gu Z."/>
            <person name="Liu H."/>
            <person name="Zhou Y."/>
        </authorList>
    </citation>
    <scope>NUCLEOTIDE SEQUENCE [LARGE SCALE GENOMIC DNA]</scope>
    <source>
        <strain evidence="3 4">NH7-4</strain>
    </source>
</reference>
<evidence type="ECO:0000256" key="1">
    <source>
        <dbReference type="SAM" id="MobiDB-lite"/>
    </source>
</evidence>
<dbReference type="OrthoDB" id="798005at2"/>
<comment type="caution">
    <text evidence="3">The sequence shown here is derived from an EMBL/GenBank/DDBJ whole genome shotgun (WGS) entry which is preliminary data.</text>
</comment>
<feature type="signal peptide" evidence="2">
    <location>
        <begin position="1"/>
        <end position="20"/>
    </location>
</feature>
<dbReference type="RefSeq" id="WP_133233063.1">
    <property type="nucleotide sequence ID" value="NZ_SOZE01000019.1"/>
</dbReference>
<name>A0A4Y8SA91_9SPHI</name>
<feature type="compositionally biased region" description="Polar residues" evidence="1">
    <location>
        <begin position="114"/>
        <end position="126"/>
    </location>
</feature>
<evidence type="ECO:0008006" key="5">
    <source>
        <dbReference type="Google" id="ProtNLM"/>
    </source>
</evidence>
<proteinExistence type="predicted"/>
<feature type="region of interest" description="Disordered" evidence="1">
    <location>
        <begin position="107"/>
        <end position="126"/>
    </location>
</feature>
<evidence type="ECO:0000313" key="3">
    <source>
        <dbReference type="EMBL" id="TFF35792.1"/>
    </source>
</evidence>
<evidence type="ECO:0000313" key="4">
    <source>
        <dbReference type="Proteomes" id="UP000297540"/>
    </source>
</evidence>
<dbReference type="Proteomes" id="UP000297540">
    <property type="component" value="Unassembled WGS sequence"/>
</dbReference>
<keyword evidence="4" id="KW-1185">Reference proteome</keyword>
<sequence>MKKIMLICCLFLGVSIAASAQSRPGTSDPVEKAKELQQQLKLTDKQTAQIAAIYTDSAEKFDKIKTEQKGNNDKMLVAIRPLRAATVKKIKAVLTTAQAAKYEKMVSGKDKASTGWSDGWSSTASN</sequence>
<feature type="chain" id="PRO_5021457625" description="Periplasmic heavy metal sensor" evidence="2">
    <location>
        <begin position="21"/>
        <end position="126"/>
    </location>
</feature>
<protein>
    <recommendedName>
        <fullName evidence="5">Periplasmic heavy metal sensor</fullName>
    </recommendedName>
</protein>
<accession>A0A4Y8SA91</accession>
<organism evidence="3 4">
    <name type="scientific">Mucilaginibacter psychrotolerans</name>
    <dbReference type="NCBI Taxonomy" id="1524096"/>
    <lineage>
        <taxon>Bacteria</taxon>
        <taxon>Pseudomonadati</taxon>
        <taxon>Bacteroidota</taxon>
        <taxon>Sphingobacteriia</taxon>
        <taxon>Sphingobacteriales</taxon>
        <taxon>Sphingobacteriaceae</taxon>
        <taxon>Mucilaginibacter</taxon>
    </lineage>
</organism>
<gene>
    <name evidence="3" type="ORF">E2R66_17915</name>
</gene>